<dbReference type="EMBL" id="APSA01000004">
    <property type="protein sequence ID" value="ENX39758.1"/>
    <property type="molecule type" value="Genomic_DNA"/>
</dbReference>
<dbReference type="RefSeq" id="WP_005283642.1">
    <property type="nucleotide sequence ID" value="NZ_BMDA01000004.1"/>
</dbReference>
<protein>
    <submittedName>
        <fullName evidence="2">Uncharacterized protein</fullName>
    </submittedName>
</protein>
<feature type="transmembrane region" description="Helical" evidence="1">
    <location>
        <begin position="131"/>
        <end position="158"/>
    </location>
</feature>
<reference evidence="2 4" key="1">
    <citation type="submission" date="2013-02" db="EMBL/GenBank/DDBJ databases">
        <title>The Genome Sequence of Acinetobacter sp. NIPH 3623.</title>
        <authorList>
            <consortium name="The Broad Institute Genome Sequencing Platform"/>
            <consortium name="The Broad Institute Genome Sequencing Center for Infectious Disease"/>
            <person name="Cerqueira G."/>
            <person name="Feldgarden M."/>
            <person name="Courvalin P."/>
            <person name="Perichon B."/>
            <person name="Grillot-Courvalin C."/>
            <person name="Clermont D."/>
            <person name="Rocha E."/>
            <person name="Yoon E.-J."/>
            <person name="Nemec A."/>
            <person name="Walker B."/>
            <person name="Young S.K."/>
            <person name="Zeng Q."/>
            <person name="Gargeya S."/>
            <person name="Fitzgerald M."/>
            <person name="Haas B."/>
            <person name="Abouelleil A."/>
            <person name="Alvarado L."/>
            <person name="Arachchi H.M."/>
            <person name="Berlin A.M."/>
            <person name="Chapman S.B."/>
            <person name="Dewar J."/>
            <person name="Goldberg J."/>
            <person name="Griggs A."/>
            <person name="Gujja S."/>
            <person name="Hansen M."/>
            <person name="Howarth C."/>
            <person name="Imamovic A."/>
            <person name="Larimer J."/>
            <person name="McCowan C."/>
            <person name="Murphy C."/>
            <person name="Neiman D."/>
            <person name="Pearson M."/>
            <person name="Priest M."/>
            <person name="Roberts A."/>
            <person name="Saif S."/>
            <person name="Shea T."/>
            <person name="Sisk P."/>
            <person name="Sykes S."/>
            <person name="Wortman J."/>
            <person name="Nusbaum C."/>
            <person name="Birren B."/>
        </authorList>
    </citation>
    <scope>NUCLEOTIDE SEQUENCE [LARGE SCALE GENOMIC DNA]</scope>
    <source>
        <strain evidence="2 4">NIPH 3623</strain>
    </source>
</reference>
<keyword evidence="1" id="KW-0472">Membrane</keyword>
<dbReference type="Proteomes" id="UP000652691">
    <property type="component" value="Unassembled WGS sequence"/>
</dbReference>
<evidence type="ECO:0000256" key="1">
    <source>
        <dbReference type="SAM" id="Phobius"/>
    </source>
</evidence>
<dbReference type="EMBL" id="BMDA01000004">
    <property type="protein sequence ID" value="GGH41205.1"/>
    <property type="molecule type" value="Genomic_DNA"/>
</dbReference>
<reference evidence="3 5" key="2">
    <citation type="journal article" date="2014" name="Int. J. Syst. Evol. Microbiol.">
        <title>Complete genome sequence of Corynebacterium casei LMG S-19264T (=DSM 44701T), isolated from a smear-ripened cheese.</title>
        <authorList>
            <consortium name="US DOE Joint Genome Institute (JGI-PGF)"/>
            <person name="Walter F."/>
            <person name="Albersmeier A."/>
            <person name="Kalinowski J."/>
            <person name="Ruckert C."/>
        </authorList>
    </citation>
    <scope>NUCLEOTIDE SEQUENCE [LARGE SCALE GENOMIC DNA]</scope>
    <source>
        <strain evidence="3 5">CCM 8635</strain>
    </source>
</reference>
<dbReference type="STRING" id="1217698.F888_01244"/>
<proteinExistence type="predicted"/>
<feature type="transmembrane region" description="Helical" evidence="1">
    <location>
        <begin position="179"/>
        <end position="204"/>
    </location>
</feature>
<gene>
    <name evidence="2" type="ORF">F888_01244</name>
    <name evidence="3" type="ORF">GCM10007354_28270</name>
</gene>
<sequence length="282" mass="32520">MEKTSDQNILQKTFIAMIFAFVISFHAQTISEFLTVITDNWTVFPISSAVTIDFLAVAMQILLALLMISISWIMWSKSQAKAHINDIEQIFTIKFITFILEIVLVTLYYSLAKSLEVDFSEYNKTKNVSDYITKVSALPETSLMIMIFGIFLTWDLITDIFKSPSNFVSSDTFDKFSDFVCGFIVYCSVSAICLIASIIIFFVIPPNPTTLTTIYADLALIFILFFFYQAKAYEYYGLNTFHWQATRKNTKRKHPPTTWERRRVILLIILYLAFAVMIKCTH</sequence>
<evidence type="ECO:0000313" key="4">
    <source>
        <dbReference type="Proteomes" id="UP000013200"/>
    </source>
</evidence>
<keyword evidence="4" id="KW-1185">Reference proteome</keyword>
<feature type="transmembrane region" description="Helical" evidence="1">
    <location>
        <begin position="87"/>
        <end position="111"/>
    </location>
</feature>
<dbReference type="PATRIC" id="fig|1217698.3.peg.1196"/>
<accession>N9Q1W9</accession>
<evidence type="ECO:0000313" key="3">
    <source>
        <dbReference type="EMBL" id="GGH41205.1"/>
    </source>
</evidence>
<keyword evidence="1" id="KW-1133">Transmembrane helix</keyword>
<dbReference type="AlphaFoldDB" id="N9Q1W9"/>
<feature type="transmembrane region" description="Helical" evidence="1">
    <location>
        <begin position="12"/>
        <end position="34"/>
    </location>
</feature>
<reference evidence="3" key="3">
    <citation type="submission" date="2024-03" db="EMBL/GenBank/DDBJ databases">
        <authorList>
            <person name="Sun Q."/>
            <person name="Sedlacek I."/>
        </authorList>
    </citation>
    <scope>NUCLEOTIDE SEQUENCE</scope>
    <source>
        <strain evidence="3">CCM 8635</strain>
    </source>
</reference>
<comment type="caution">
    <text evidence="2">The sequence shown here is derived from an EMBL/GenBank/DDBJ whole genome shotgun (WGS) entry which is preliminary data.</text>
</comment>
<dbReference type="Proteomes" id="UP000013200">
    <property type="component" value="Unassembled WGS sequence"/>
</dbReference>
<keyword evidence="1" id="KW-0812">Transmembrane</keyword>
<evidence type="ECO:0000313" key="5">
    <source>
        <dbReference type="Proteomes" id="UP000652691"/>
    </source>
</evidence>
<organism evidence="2 4">
    <name type="scientific">Acinetobacter courvalinii</name>
    <dbReference type="NCBI Taxonomy" id="280147"/>
    <lineage>
        <taxon>Bacteria</taxon>
        <taxon>Pseudomonadati</taxon>
        <taxon>Pseudomonadota</taxon>
        <taxon>Gammaproteobacteria</taxon>
        <taxon>Moraxellales</taxon>
        <taxon>Moraxellaceae</taxon>
        <taxon>Acinetobacter</taxon>
    </lineage>
</organism>
<evidence type="ECO:0000313" key="2">
    <source>
        <dbReference type="EMBL" id="ENX39758.1"/>
    </source>
</evidence>
<feature type="transmembrane region" description="Helical" evidence="1">
    <location>
        <begin position="261"/>
        <end position="278"/>
    </location>
</feature>
<dbReference type="HOGENOM" id="CLU_965998_0_0_6"/>
<dbReference type="GeneID" id="80105418"/>
<feature type="transmembrane region" description="Helical" evidence="1">
    <location>
        <begin position="54"/>
        <end position="75"/>
    </location>
</feature>
<name>N9Q1W9_9GAMM</name>